<dbReference type="Proteomes" id="UP000676996">
    <property type="component" value="Unassembled WGS sequence"/>
</dbReference>
<reference evidence="2" key="1">
    <citation type="submission" date="2021-04" db="EMBL/GenBank/DDBJ databases">
        <title>Ouciella asimina sp. nov., isolated from the surface seawater in the hydrothermal field of Okinawa Trough.</title>
        <authorList>
            <person name="Shuang W."/>
        </authorList>
    </citation>
    <scope>NUCLEOTIDE SEQUENCE</scope>
    <source>
        <strain evidence="2">LXI357</strain>
    </source>
</reference>
<comment type="caution">
    <text evidence="2">The sequence shown here is derived from an EMBL/GenBank/DDBJ whole genome shotgun (WGS) entry which is preliminary data.</text>
</comment>
<dbReference type="EMBL" id="JAGRQC010000001">
    <property type="protein sequence ID" value="MBR0551719.1"/>
    <property type="molecule type" value="Genomic_DNA"/>
</dbReference>
<dbReference type="InterPro" id="IPR012373">
    <property type="entry name" value="Ferrdict_sens_TM"/>
</dbReference>
<dbReference type="RefSeq" id="WP_284052984.1">
    <property type="nucleotide sequence ID" value="NZ_JAGRQC010000001.1"/>
</dbReference>
<evidence type="ECO:0000259" key="1">
    <source>
        <dbReference type="Pfam" id="PF04773"/>
    </source>
</evidence>
<evidence type="ECO:0000313" key="3">
    <source>
        <dbReference type="Proteomes" id="UP000676996"/>
    </source>
</evidence>
<dbReference type="AlphaFoldDB" id="A0A8T4IHE4"/>
<gene>
    <name evidence="2" type="ORF">J7S20_04280</name>
</gene>
<sequence>MVSEDHLLAAARWHVRSPSDDMDWDGFTNWLEADARHREAFDAVALDDAALADCRAGVAAALEGGSVDIARSSNDEVTANDDWPATGANSLRWWRWAGGAGAAAIAAGIAAMIMVPGEQPASPPAKQYLASDGARRIVLPDGARVALASGSSLSVAAGDATTLTLKGAAYFDVPHRTDRTLTVRAGDFRIVDLGTRFEVTSTANSLRVTVAEGNVSVRSPRLTKPMRLSAGQGMLALDRENVIEPLKVAPANVGSFRRGQLVYDNVPLAVVAAELGQYTDGRIVLEPGVGQRRFSGSLALGGRGEAVANLARLMDLQLRREGDVVRLSAGGGD</sequence>
<name>A0A8T4IHE4_9SPHN</name>
<feature type="domain" description="FecR protein" evidence="1">
    <location>
        <begin position="131"/>
        <end position="215"/>
    </location>
</feature>
<dbReference type="GO" id="GO:0016989">
    <property type="term" value="F:sigma factor antagonist activity"/>
    <property type="evidence" value="ECO:0007669"/>
    <property type="project" value="TreeGrafter"/>
</dbReference>
<dbReference type="InterPro" id="IPR006860">
    <property type="entry name" value="FecR"/>
</dbReference>
<keyword evidence="3" id="KW-1185">Reference proteome</keyword>
<dbReference type="Gene3D" id="2.60.120.1440">
    <property type="match status" value="1"/>
</dbReference>
<dbReference type="PANTHER" id="PTHR30273:SF2">
    <property type="entry name" value="PROTEIN FECR"/>
    <property type="match status" value="1"/>
</dbReference>
<proteinExistence type="predicted"/>
<dbReference type="PIRSF" id="PIRSF018266">
    <property type="entry name" value="FecR"/>
    <property type="match status" value="1"/>
</dbReference>
<organism evidence="2 3">
    <name type="scientific">Stakelama marina</name>
    <dbReference type="NCBI Taxonomy" id="2826939"/>
    <lineage>
        <taxon>Bacteria</taxon>
        <taxon>Pseudomonadati</taxon>
        <taxon>Pseudomonadota</taxon>
        <taxon>Alphaproteobacteria</taxon>
        <taxon>Sphingomonadales</taxon>
        <taxon>Sphingomonadaceae</taxon>
        <taxon>Stakelama</taxon>
    </lineage>
</organism>
<evidence type="ECO:0000313" key="2">
    <source>
        <dbReference type="EMBL" id="MBR0551719.1"/>
    </source>
</evidence>
<dbReference type="PANTHER" id="PTHR30273">
    <property type="entry name" value="PERIPLASMIC SIGNAL SENSOR AND SIGMA FACTOR ACTIVATOR FECR-RELATED"/>
    <property type="match status" value="1"/>
</dbReference>
<accession>A0A8T4IHE4</accession>
<dbReference type="Pfam" id="PF04773">
    <property type="entry name" value="FecR"/>
    <property type="match status" value="1"/>
</dbReference>
<protein>
    <submittedName>
        <fullName evidence="2">FecR domain-containing protein</fullName>
    </submittedName>
</protein>